<sequence length="237" mass="27297">MRKALLLLVVWAGIAAGCDSKEEEYVPQSMGYDYYPLAVGDYRIYDVTDIKFQHNVGDTTRYQLKERVDMTFYDQTNTLNYKIRRSVRPDANSRWKDDSVLVVSKTDLMVLLTQDNTTYVKLVFPVKEGKAWEGDAYNNRTVGNVKERYSYSSVGESFFVNGVTYDTTVTVVQGQPTDDMNRLDDRQEVYAKGVGLVYRLLNRVAFSPCTPDQCEFGENFKLDGRERHERLVSYGKE</sequence>
<accession>A0A239BXF8</accession>
<evidence type="ECO:0008006" key="3">
    <source>
        <dbReference type="Google" id="ProtNLM"/>
    </source>
</evidence>
<name>A0A239BXF8_9BACT</name>
<evidence type="ECO:0000313" key="1">
    <source>
        <dbReference type="EMBL" id="SNS12697.1"/>
    </source>
</evidence>
<dbReference type="RefSeq" id="WP_089317708.1">
    <property type="nucleotide sequence ID" value="NZ_FZOQ01000002.1"/>
</dbReference>
<proteinExistence type="predicted"/>
<evidence type="ECO:0000313" key="2">
    <source>
        <dbReference type="Proteomes" id="UP000198432"/>
    </source>
</evidence>
<protein>
    <recommendedName>
        <fullName evidence="3">Lipoprotein</fullName>
    </recommendedName>
</protein>
<dbReference type="PROSITE" id="PS51257">
    <property type="entry name" value="PROKAR_LIPOPROTEIN"/>
    <property type="match status" value="1"/>
</dbReference>
<dbReference type="AlphaFoldDB" id="A0A239BXF8"/>
<reference evidence="2" key="1">
    <citation type="submission" date="2017-06" db="EMBL/GenBank/DDBJ databases">
        <authorList>
            <person name="Varghese N."/>
            <person name="Submissions S."/>
        </authorList>
    </citation>
    <scope>NUCLEOTIDE SEQUENCE [LARGE SCALE GENOMIC DNA]</scope>
    <source>
        <strain evidence="2">NKM1</strain>
    </source>
</reference>
<dbReference type="OrthoDB" id="1467525at2"/>
<dbReference type="EMBL" id="FZOQ01000002">
    <property type="protein sequence ID" value="SNS12697.1"/>
    <property type="molecule type" value="Genomic_DNA"/>
</dbReference>
<gene>
    <name evidence="1" type="ORF">SAMN06296052_102232</name>
</gene>
<keyword evidence="2" id="KW-1185">Reference proteome</keyword>
<dbReference type="Proteomes" id="UP000198432">
    <property type="component" value="Unassembled WGS sequence"/>
</dbReference>
<organism evidence="1 2">
    <name type="scientific">Pontibacter ummariensis</name>
    <dbReference type="NCBI Taxonomy" id="1610492"/>
    <lineage>
        <taxon>Bacteria</taxon>
        <taxon>Pseudomonadati</taxon>
        <taxon>Bacteroidota</taxon>
        <taxon>Cytophagia</taxon>
        <taxon>Cytophagales</taxon>
        <taxon>Hymenobacteraceae</taxon>
        <taxon>Pontibacter</taxon>
    </lineage>
</organism>